<organism evidence="1 2">
    <name type="scientific">Endocarpon pusillum</name>
    <dbReference type="NCBI Taxonomy" id="364733"/>
    <lineage>
        <taxon>Eukaryota</taxon>
        <taxon>Fungi</taxon>
        <taxon>Dikarya</taxon>
        <taxon>Ascomycota</taxon>
        <taxon>Pezizomycotina</taxon>
        <taxon>Eurotiomycetes</taxon>
        <taxon>Chaetothyriomycetidae</taxon>
        <taxon>Verrucariales</taxon>
        <taxon>Verrucariaceae</taxon>
        <taxon>Endocarpon</taxon>
    </lineage>
</organism>
<accession>A0A8H7ADI2</accession>
<name>A0A8H7ADI2_9EURO</name>
<reference evidence="1" key="1">
    <citation type="submission" date="2020-02" db="EMBL/GenBank/DDBJ databases">
        <authorList>
            <person name="Palmer J.M."/>
        </authorList>
    </citation>
    <scope>NUCLEOTIDE SEQUENCE</scope>
    <source>
        <strain evidence="1">EPUS1.4</strain>
        <tissue evidence="1">Thallus</tissue>
    </source>
</reference>
<proteinExistence type="predicted"/>
<comment type="caution">
    <text evidence="1">The sequence shown here is derived from an EMBL/GenBank/DDBJ whole genome shotgun (WGS) entry which is preliminary data.</text>
</comment>
<evidence type="ECO:0000313" key="1">
    <source>
        <dbReference type="EMBL" id="KAF7506888.1"/>
    </source>
</evidence>
<dbReference type="Proteomes" id="UP000606974">
    <property type="component" value="Unassembled WGS sequence"/>
</dbReference>
<dbReference type="AlphaFoldDB" id="A0A8H7ADI2"/>
<gene>
    <name evidence="1" type="ORF">GJ744_011129</name>
</gene>
<keyword evidence="2" id="KW-1185">Reference proteome</keyword>
<protein>
    <submittedName>
        <fullName evidence="1">Uncharacterized protein</fullName>
    </submittedName>
</protein>
<dbReference type="EMBL" id="JAACFV010000078">
    <property type="protein sequence ID" value="KAF7506888.1"/>
    <property type="molecule type" value="Genomic_DNA"/>
</dbReference>
<sequence>MLRTSNIRTTVGLAKVPTMGSIKSSSFTPLTYDAQGIMWCPEANGHHLKQLDMTAKTTKLYTCLNAENWRKFEVVRKKHLDL</sequence>
<evidence type="ECO:0000313" key="2">
    <source>
        <dbReference type="Proteomes" id="UP000606974"/>
    </source>
</evidence>